<comment type="subcellular location">
    <subcellularLocation>
        <location evidence="1">Membrane</location>
        <topology evidence="1">Multi-pass membrane protein</topology>
    </subcellularLocation>
</comment>
<feature type="transmembrane region" description="Helical" evidence="7">
    <location>
        <begin position="140"/>
        <end position="164"/>
    </location>
</feature>
<dbReference type="Pfam" id="PF00860">
    <property type="entry name" value="Xan_ur_permease"/>
    <property type="match status" value="1"/>
</dbReference>
<gene>
    <name evidence="8" type="primary">pbuG</name>
    <name evidence="8" type="ORF">BsIDN1_11890</name>
</gene>
<dbReference type="Proteomes" id="UP000464658">
    <property type="component" value="Chromosome"/>
</dbReference>
<feature type="transmembrane region" description="Helical" evidence="7">
    <location>
        <begin position="247"/>
        <end position="280"/>
    </location>
</feature>
<feature type="transmembrane region" description="Helical" evidence="7">
    <location>
        <begin position="109"/>
        <end position="128"/>
    </location>
</feature>
<feature type="transmembrane region" description="Helical" evidence="7">
    <location>
        <begin position="204"/>
        <end position="227"/>
    </location>
</feature>
<dbReference type="GO" id="GO:0005886">
    <property type="term" value="C:plasma membrane"/>
    <property type="evidence" value="ECO:0007669"/>
    <property type="project" value="TreeGrafter"/>
</dbReference>
<evidence type="ECO:0000256" key="7">
    <source>
        <dbReference type="SAM" id="Phobius"/>
    </source>
</evidence>
<feature type="transmembrane region" description="Helical" evidence="7">
    <location>
        <begin position="292"/>
        <end position="309"/>
    </location>
</feature>
<keyword evidence="6 7" id="KW-0472">Membrane</keyword>
<organism evidence="8 9">
    <name type="scientific">Bacillus safensis</name>
    <dbReference type="NCBI Taxonomy" id="561879"/>
    <lineage>
        <taxon>Bacteria</taxon>
        <taxon>Bacillati</taxon>
        <taxon>Bacillota</taxon>
        <taxon>Bacilli</taxon>
        <taxon>Bacillales</taxon>
        <taxon>Bacillaceae</taxon>
        <taxon>Bacillus</taxon>
    </lineage>
</organism>
<comment type="similarity">
    <text evidence="2">Belongs to the nucleobase:cation symporter-2 (NCS2) (TC 2.A.40) family. Azg-like subfamily.</text>
</comment>
<evidence type="ECO:0000256" key="2">
    <source>
        <dbReference type="ARBA" id="ARBA00005697"/>
    </source>
</evidence>
<keyword evidence="3" id="KW-0813">Transport</keyword>
<dbReference type="InterPro" id="IPR006043">
    <property type="entry name" value="NCS2"/>
</dbReference>
<evidence type="ECO:0000256" key="4">
    <source>
        <dbReference type="ARBA" id="ARBA00022692"/>
    </source>
</evidence>
<sequence>MKQFFQFDELGTNYRREIIGGLTTFLSMAYILFVNPITLALVSVPDFPDKLRIDQGAVFTATALASAAGCILMGLIARYPIAIAPGMGLNAFFAFSVVLGMGIKWEAALSGVFVSGLIFVALSLTGFREKKIINAIPAELKLAVGAGIGLFITFVGLQGSGIIANNDNTLVSIGNIHSGPVLLTVFGIVVTVILMVLRVNSGVFIGMLVTAIAGMIFGLIPVPSQIVGSIPSLSPTFGQALIHLPEIFSIQMLIVILTFLFVGFFDTAGTLVAVATQAGLMKNNELPRAGRALLADSSSIVVGSILGTSTTTSYVESSSGVAAGARSGFAAVVTGFFLLAGDVLLTAFIHCYT</sequence>
<dbReference type="PANTHER" id="PTHR43337">
    <property type="entry name" value="XANTHINE/URACIL PERMEASE C887.17-RELATED"/>
    <property type="match status" value="1"/>
</dbReference>
<feature type="transmembrane region" description="Helical" evidence="7">
    <location>
        <begin position="83"/>
        <end position="103"/>
    </location>
</feature>
<evidence type="ECO:0000256" key="6">
    <source>
        <dbReference type="ARBA" id="ARBA00023136"/>
    </source>
</evidence>
<evidence type="ECO:0000256" key="1">
    <source>
        <dbReference type="ARBA" id="ARBA00004141"/>
    </source>
</evidence>
<dbReference type="GO" id="GO:0005345">
    <property type="term" value="F:purine nucleobase transmembrane transporter activity"/>
    <property type="evidence" value="ECO:0007669"/>
    <property type="project" value="TreeGrafter"/>
</dbReference>
<keyword evidence="4 7" id="KW-0812">Transmembrane</keyword>
<dbReference type="PANTHER" id="PTHR43337:SF11">
    <property type="entry name" value="GUANINE_HYPOXANTHINE PERMEASE PBUG"/>
    <property type="match status" value="1"/>
</dbReference>
<proteinExistence type="inferred from homology"/>
<dbReference type="AlphaFoldDB" id="A0A5S9M3M4"/>
<feature type="transmembrane region" description="Helical" evidence="7">
    <location>
        <begin position="21"/>
        <end position="44"/>
    </location>
</feature>
<evidence type="ECO:0000256" key="5">
    <source>
        <dbReference type="ARBA" id="ARBA00022989"/>
    </source>
</evidence>
<evidence type="ECO:0000313" key="9">
    <source>
        <dbReference type="Proteomes" id="UP000464658"/>
    </source>
</evidence>
<feature type="transmembrane region" description="Helical" evidence="7">
    <location>
        <begin position="56"/>
        <end position="76"/>
    </location>
</feature>
<feature type="transmembrane region" description="Helical" evidence="7">
    <location>
        <begin position="176"/>
        <end position="197"/>
    </location>
</feature>
<keyword evidence="5 7" id="KW-1133">Transmembrane helix</keyword>
<protein>
    <submittedName>
        <fullName evidence="8">Guanine/hypoxanthine permease PbuG</fullName>
    </submittedName>
</protein>
<feature type="transmembrane region" description="Helical" evidence="7">
    <location>
        <begin position="329"/>
        <end position="352"/>
    </location>
</feature>
<accession>A0A5S9M3M4</accession>
<name>A0A5S9M3M4_BACIA</name>
<evidence type="ECO:0000313" key="8">
    <source>
        <dbReference type="EMBL" id="BBP87571.1"/>
    </source>
</evidence>
<dbReference type="EMBL" id="AP021906">
    <property type="protein sequence ID" value="BBP87571.1"/>
    <property type="molecule type" value="Genomic_DNA"/>
</dbReference>
<dbReference type="InterPro" id="IPR045018">
    <property type="entry name" value="Azg-like"/>
</dbReference>
<reference evidence="8 9" key="1">
    <citation type="submission" date="2019-12" db="EMBL/GenBank/DDBJ databases">
        <title>Full genome sequence of a Bacillus safensis strain isolated from commercially available natto in Indonesia.</title>
        <authorList>
            <person name="Yoshida M."/>
            <person name="Uomi M."/>
            <person name="Waturangi D."/>
            <person name="Ekaputri J.J."/>
            <person name="Setiamarga D.H.E."/>
        </authorList>
    </citation>
    <scope>NUCLEOTIDE SEQUENCE [LARGE SCALE GENOMIC DNA]</scope>
    <source>
        <strain evidence="8 9">IDN1</strain>
    </source>
</reference>
<evidence type="ECO:0000256" key="3">
    <source>
        <dbReference type="ARBA" id="ARBA00022448"/>
    </source>
</evidence>